<dbReference type="Proteomes" id="UP000574067">
    <property type="component" value="Unassembled WGS sequence"/>
</dbReference>
<keyword evidence="2" id="KW-1185">Reference proteome</keyword>
<evidence type="ECO:0000313" key="1">
    <source>
        <dbReference type="EMBL" id="NML14796.1"/>
    </source>
</evidence>
<gene>
    <name evidence="1" type="ORF">HHL10_07385</name>
</gene>
<comment type="caution">
    <text evidence="1">The sequence shown here is derived from an EMBL/GenBank/DDBJ whole genome shotgun (WGS) entry which is preliminary data.</text>
</comment>
<sequence>MKDLPAREKIDIVEKVAQYLVLAGALDKSSPLEDYERANELSLELAMLLPGPLYRSVVEAATHPGERLNPASVALMVRQALFDTAGEEQPVLLAFHAPGLADKAPRSKAHH</sequence>
<accession>A0A848F7Q8</accession>
<protein>
    <submittedName>
        <fullName evidence="1">Uncharacterized protein</fullName>
    </submittedName>
</protein>
<proteinExistence type="predicted"/>
<name>A0A848F7Q8_9BURK</name>
<organism evidence="1 2">
    <name type="scientific">Azohydromonas caseinilytica</name>
    <dbReference type="NCBI Taxonomy" id="2728836"/>
    <lineage>
        <taxon>Bacteria</taxon>
        <taxon>Pseudomonadati</taxon>
        <taxon>Pseudomonadota</taxon>
        <taxon>Betaproteobacteria</taxon>
        <taxon>Burkholderiales</taxon>
        <taxon>Sphaerotilaceae</taxon>
        <taxon>Azohydromonas</taxon>
    </lineage>
</organism>
<dbReference type="RefSeq" id="WP_169159710.1">
    <property type="nucleotide sequence ID" value="NZ_JABBFW010000004.1"/>
</dbReference>
<dbReference type="AlphaFoldDB" id="A0A848F7Q8"/>
<evidence type="ECO:0000313" key="2">
    <source>
        <dbReference type="Proteomes" id="UP000574067"/>
    </source>
</evidence>
<dbReference type="EMBL" id="JABBFW010000004">
    <property type="protein sequence ID" value="NML14796.1"/>
    <property type="molecule type" value="Genomic_DNA"/>
</dbReference>
<reference evidence="1 2" key="1">
    <citation type="submission" date="2020-04" db="EMBL/GenBank/DDBJ databases">
        <title>Azohydromonas sp. isolated from soil.</title>
        <authorList>
            <person name="Dahal R.H."/>
        </authorList>
    </citation>
    <scope>NUCLEOTIDE SEQUENCE [LARGE SCALE GENOMIC DNA]</scope>
    <source>
        <strain evidence="1 2">G-1-1-14</strain>
    </source>
</reference>